<dbReference type="InterPro" id="IPR046530">
    <property type="entry name" value="BIM1-like_dom"/>
</dbReference>
<gene>
    <name evidence="11" type="ORF">A7U60_g4300</name>
</gene>
<evidence type="ECO:0000256" key="3">
    <source>
        <dbReference type="ARBA" id="ARBA00022622"/>
    </source>
</evidence>
<feature type="signal peptide" evidence="9">
    <location>
        <begin position="1"/>
        <end position="21"/>
    </location>
</feature>
<evidence type="ECO:0000313" key="12">
    <source>
        <dbReference type="Proteomes" id="UP000757232"/>
    </source>
</evidence>
<feature type="chain" id="PRO_5040122313" description="Copper acquisition factor BIM1-like domain-containing protein" evidence="9">
    <location>
        <begin position="22"/>
        <end position="220"/>
    </location>
</feature>
<reference evidence="11" key="1">
    <citation type="submission" date="2016-06" db="EMBL/GenBank/DDBJ databases">
        <title>Draft Genome sequence of the fungus Inonotus baumii.</title>
        <authorList>
            <person name="Zhu H."/>
            <person name="Lin W."/>
        </authorList>
    </citation>
    <scope>NUCLEOTIDE SEQUENCE</scope>
    <source>
        <strain evidence="11">821</strain>
    </source>
</reference>
<dbReference type="Proteomes" id="UP000757232">
    <property type="component" value="Unassembled WGS sequence"/>
</dbReference>
<keyword evidence="6" id="KW-0325">Glycoprotein</keyword>
<keyword evidence="12" id="KW-1185">Reference proteome</keyword>
<dbReference type="GO" id="GO:0005886">
    <property type="term" value="C:plasma membrane"/>
    <property type="evidence" value="ECO:0007669"/>
    <property type="project" value="UniProtKB-SubCell"/>
</dbReference>
<dbReference type="AlphaFoldDB" id="A0A9Q5HZM5"/>
<keyword evidence="5" id="KW-0472">Membrane</keyword>
<dbReference type="CDD" id="cd21176">
    <property type="entry name" value="LPMO_auxiliary-like"/>
    <property type="match status" value="1"/>
</dbReference>
<keyword evidence="4 9" id="KW-0732">Signal</keyword>
<dbReference type="PANTHER" id="PTHR34992">
    <property type="entry name" value="HYPHAL ANASTAMOSIS-7 PROTEIN"/>
    <property type="match status" value="1"/>
</dbReference>
<dbReference type="GO" id="GO:0098552">
    <property type="term" value="C:side of membrane"/>
    <property type="evidence" value="ECO:0007669"/>
    <property type="project" value="UniProtKB-KW"/>
</dbReference>
<comment type="subcellular location">
    <subcellularLocation>
        <location evidence="1">Cell membrane</location>
        <topology evidence="1">Lipid-anchor</topology>
        <topology evidence="1">GPI-anchor</topology>
    </subcellularLocation>
</comment>
<evidence type="ECO:0000259" key="10">
    <source>
        <dbReference type="Pfam" id="PF20238"/>
    </source>
</evidence>
<dbReference type="EMBL" id="LNZH02000176">
    <property type="protein sequence ID" value="OCB88597.1"/>
    <property type="molecule type" value="Genomic_DNA"/>
</dbReference>
<name>A0A9Q5HZM5_SANBA</name>
<keyword evidence="7" id="KW-0449">Lipoprotein</keyword>
<evidence type="ECO:0000256" key="2">
    <source>
        <dbReference type="ARBA" id="ARBA00022475"/>
    </source>
</evidence>
<evidence type="ECO:0000256" key="8">
    <source>
        <dbReference type="SAM" id="MobiDB-lite"/>
    </source>
</evidence>
<evidence type="ECO:0000313" key="11">
    <source>
        <dbReference type="EMBL" id="OCB88597.1"/>
    </source>
</evidence>
<evidence type="ECO:0000256" key="9">
    <source>
        <dbReference type="SAM" id="SignalP"/>
    </source>
</evidence>
<dbReference type="PANTHER" id="PTHR34992:SF11">
    <property type="entry name" value="COPPER ACQUISITION FACTOR BIM1-LIKE DOMAIN-CONTAINING PROTEIN"/>
    <property type="match status" value="1"/>
</dbReference>
<evidence type="ECO:0000256" key="5">
    <source>
        <dbReference type="ARBA" id="ARBA00023136"/>
    </source>
</evidence>
<dbReference type="Pfam" id="PF20238">
    <property type="entry name" value="BIM1-like_dom"/>
    <property type="match status" value="1"/>
</dbReference>
<proteinExistence type="predicted"/>
<organism evidence="11 12">
    <name type="scientific">Sanghuangporus baumii</name>
    <name type="common">Phellinus baumii</name>
    <dbReference type="NCBI Taxonomy" id="108892"/>
    <lineage>
        <taxon>Eukaryota</taxon>
        <taxon>Fungi</taxon>
        <taxon>Dikarya</taxon>
        <taxon>Basidiomycota</taxon>
        <taxon>Agaricomycotina</taxon>
        <taxon>Agaricomycetes</taxon>
        <taxon>Hymenochaetales</taxon>
        <taxon>Hymenochaetaceae</taxon>
        <taxon>Sanghuangporus</taxon>
    </lineage>
</organism>
<keyword evidence="3" id="KW-0336">GPI-anchor</keyword>
<sequence length="220" mass="23034">MLVRKSLLLSGLLALVTSSYAHFQLQFPEPRGPFVEDDEPNFCDGYTNAVDNRTTFPLGQGFITMNSEHPNWSVQVLISVEQNPTNFSVFNTSTSGQTLPLAVQPFQASGEGLACFAIDIQNLDIQGVQDGSNVTIQVEYNGGDGNLFQCADLTLSSSATIPSNVSCTNLVSNSTTSSANGTSTSTSASSTSTESSAALPLLRKTGGLLGLLAAAALSLL</sequence>
<comment type="caution">
    <text evidence="11">The sequence shown here is derived from an EMBL/GenBank/DDBJ whole genome shotgun (WGS) entry which is preliminary data.</text>
</comment>
<evidence type="ECO:0000256" key="6">
    <source>
        <dbReference type="ARBA" id="ARBA00023180"/>
    </source>
</evidence>
<protein>
    <recommendedName>
        <fullName evidence="10">Copper acquisition factor BIM1-like domain-containing protein</fullName>
    </recommendedName>
</protein>
<dbReference type="OrthoDB" id="2146436at2759"/>
<evidence type="ECO:0000256" key="1">
    <source>
        <dbReference type="ARBA" id="ARBA00004609"/>
    </source>
</evidence>
<evidence type="ECO:0000256" key="4">
    <source>
        <dbReference type="ARBA" id="ARBA00022729"/>
    </source>
</evidence>
<feature type="region of interest" description="Disordered" evidence="8">
    <location>
        <begin position="172"/>
        <end position="191"/>
    </location>
</feature>
<accession>A0A9Q5HZM5</accession>
<dbReference type="InterPro" id="IPR046936">
    <property type="entry name" value="BIM1-like"/>
</dbReference>
<keyword evidence="2" id="KW-1003">Cell membrane</keyword>
<evidence type="ECO:0000256" key="7">
    <source>
        <dbReference type="ARBA" id="ARBA00023288"/>
    </source>
</evidence>
<feature type="domain" description="Copper acquisition factor BIM1-like" evidence="10">
    <location>
        <begin position="21"/>
        <end position="169"/>
    </location>
</feature>